<dbReference type="KEGG" id="cfus:CYFUS_000202"/>
<evidence type="ECO:0000313" key="1">
    <source>
        <dbReference type="EMBL" id="ATB34795.1"/>
    </source>
</evidence>
<protein>
    <submittedName>
        <fullName evidence="1">Uncharacterized protein</fullName>
    </submittedName>
</protein>
<dbReference type="Proteomes" id="UP000217257">
    <property type="component" value="Chromosome"/>
</dbReference>
<dbReference type="RefSeq" id="WP_095983501.1">
    <property type="nucleotide sequence ID" value="NZ_CP022098.1"/>
</dbReference>
<organism evidence="1 2">
    <name type="scientific">Cystobacter fuscus</name>
    <dbReference type="NCBI Taxonomy" id="43"/>
    <lineage>
        <taxon>Bacteria</taxon>
        <taxon>Pseudomonadati</taxon>
        <taxon>Myxococcota</taxon>
        <taxon>Myxococcia</taxon>
        <taxon>Myxococcales</taxon>
        <taxon>Cystobacterineae</taxon>
        <taxon>Archangiaceae</taxon>
        <taxon>Cystobacter</taxon>
    </lineage>
</organism>
<dbReference type="EMBL" id="CP022098">
    <property type="protein sequence ID" value="ATB34795.1"/>
    <property type="molecule type" value="Genomic_DNA"/>
</dbReference>
<evidence type="ECO:0000313" key="2">
    <source>
        <dbReference type="Proteomes" id="UP000217257"/>
    </source>
</evidence>
<dbReference type="AlphaFoldDB" id="A0A250ISR0"/>
<sequence length="332" mass="37229">MPMFGRVSDTFDRLSETMSPHFRQAIESVYNGLSNNEKNTLSNQLSIGSTMAKGDHMQAQRRDERVRRLLAALLTEGHFGKFGHALMRVAMAHAKAHDHWDVERIMVHTYIGIQSELPGLLPAVTLPKWNAWIGARDMYANSCGGWASMLLTLLARNRDETLWTQHVDNTQLTRDVARTHITNTLNTNWMYCYVRLGCHAWVFERTGGGAANLRNVQVWSNMNVEEMGFNYAYSLDKGWGRTVRSIADCRQAMHNLINNTNTAAACRMLIPDPEVTWGISPNAGGAGVGRVNLRLATLAQADVAPDLQTNITWQMNSQITDYRNNGLNIPDA</sequence>
<accession>A0A250ISR0</accession>
<proteinExistence type="predicted"/>
<name>A0A250ISR0_9BACT</name>
<reference evidence="1 2" key="1">
    <citation type="submission" date="2017-06" db="EMBL/GenBank/DDBJ databases">
        <title>Sequencing and comparative analysis of myxobacterial genomes.</title>
        <authorList>
            <person name="Rupp O."/>
            <person name="Goesmann A."/>
            <person name="Sogaard-Andersen L."/>
        </authorList>
    </citation>
    <scope>NUCLEOTIDE SEQUENCE [LARGE SCALE GENOMIC DNA]</scope>
    <source>
        <strain evidence="1 2">DSM 52655</strain>
    </source>
</reference>
<gene>
    <name evidence="1" type="ORF">CYFUS_000202</name>
</gene>